<sequence length="140" mass="15959">MTSIKRDTLCRKKMLRLQKWRKKNCSNGKENGFCFGSSFPEKKNAPKYGTFDTLVKVGYWGLLFSQFKAAISAAGWQQCCRALHSRRRISSDNELKDPKYHGINASEDLNAKAMIRLCVDVSSHPEISETFSKECDSLNK</sequence>
<protein>
    <submittedName>
        <fullName evidence="1">Uncharacterized protein</fullName>
    </submittedName>
</protein>
<reference evidence="1 2" key="1">
    <citation type="submission" date="2021-06" db="EMBL/GenBank/DDBJ databases">
        <title>Caerostris darwini draft genome.</title>
        <authorList>
            <person name="Kono N."/>
            <person name="Arakawa K."/>
        </authorList>
    </citation>
    <scope>NUCLEOTIDE SEQUENCE [LARGE SCALE GENOMIC DNA]</scope>
</reference>
<evidence type="ECO:0000313" key="2">
    <source>
        <dbReference type="Proteomes" id="UP001054837"/>
    </source>
</evidence>
<keyword evidence="2" id="KW-1185">Reference proteome</keyword>
<organism evidence="1 2">
    <name type="scientific">Caerostris darwini</name>
    <dbReference type="NCBI Taxonomy" id="1538125"/>
    <lineage>
        <taxon>Eukaryota</taxon>
        <taxon>Metazoa</taxon>
        <taxon>Ecdysozoa</taxon>
        <taxon>Arthropoda</taxon>
        <taxon>Chelicerata</taxon>
        <taxon>Arachnida</taxon>
        <taxon>Araneae</taxon>
        <taxon>Araneomorphae</taxon>
        <taxon>Entelegynae</taxon>
        <taxon>Araneoidea</taxon>
        <taxon>Araneidae</taxon>
        <taxon>Caerostris</taxon>
    </lineage>
</organism>
<gene>
    <name evidence="1" type="ORF">CDAR_192211</name>
</gene>
<accession>A0AAV4M4P2</accession>
<name>A0AAV4M4P2_9ARAC</name>
<dbReference type="AlphaFoldDB" id="A0AAV4M4P2"/>
<proteinExistence type="predicted"/>
<comment type="caution">
    <text evidence="1">The sequence shown here is derived from an EMBL/GenBank/DDBJ whole genome shotgun (WGS) entry which is preliminary data.</text>
</comment>
<dbReference type="EMBL" id="BPLQ01000037">
    <property type="protein sequence ID" value="GIX66933.1"/>
    <property type="molecule type" value="Genomic_DNA"/>
</dbReference>
<evidence type="ECO:0000313" key="1">
    <source>
        <dbReference type="EMBL" id="GIX66933.1"/>
    </source>
</evidence>
<dbReference type="Proteomes" id="UP001054837">
    <property type="component" value="Unassembled WGS sequence"/>
</dbReference>